<evidence type="ECO:0000313" key="2">
    <source>
        <dbReference type="Proteomes" id="UP001196413"/>
    </source>
</evidence>
<evidence type="ECO:0000313" key="1">
    <source>
        <dbReference type="EMBL" id="KAJ1355076.1"/>
    </source>
</evidence>
<protein>
    <submittedName>
        <fullName evidence="1">Uncharacterized protein</fullName>
    </submittedName>
</protein>
<sequence length="173" mass="20321">MLYDFQKLHSSTQTLSLLSPVSFIPFRQIYTHEHFSEDLMTKLFIQILRRRQQCFYLASTKYKTTRDFSRTGCDTRRKSCNTASKNSKVRSNKLAMFSTPQILCLSKKQLRFLTVAAAAESVSKEIFAKIGPNDFINLKKYFCPRERDYRLRRAASKIIDDVLDDEFFTTERN</sequence>
<dbReference type="AlphaFoldDB" id="A0AAD5QQD6"/>
<organism evidence="1 2">
    <name type="scientific">Parelaphostrongylus tenuis</name>
    <name type="common">Meningeal worm</name>
    <dbReference type="NCBI Taxonomy" id="148309"/>
    <lineage>
        <taxon>Eukaryota</taxon>
        <taxon>Metazoa</taxon>
        <taxon>Ecdysozoa</taxon>
        <taxon>Nematoda</taxon>
        <taxon>Chromadorea</taxon>
        <taxon>Rhabditida</taxon>
        <taxon>Rhabditina</taxon>
        <taxon>Rhabditomorpha</taxon>
        <taxon>Strongyloidea</taxon>
        <taxon>Metastrongylidae</taxon>
        <taxon>Parelaphostrongylus</taxon>
    </lineage>
</organism>
<keyword evidence="2" id="KW-1185">Reference proteome</keyword>
<name>A0AAD5QQD6_PARTN</name>
<dbReference type="Proteomes" id="UP001196413">
    <property type="component" value="Unassembled WGS sequence"/>
</dbReference>
<gene>
    <name evidence="1" type="ORF">KIN20_012346</name>
</gene>
<comment type="caution">
    <text evidence="1">The sequence shown here is derived from an EMBL/GenBank/DDBJ whole genome shotgun (WGS) entry which is preliminary data.</text>
</comment>
<accession>A0AAD5QQD6</accession>
<reference evidence="1" key="1">
    <citation type="submission" date="2021-06" db="EMBL/GenBank/DDBJ databases">
        <title>Parelaphostrongylus tenuis whole genome reference sequence.</title>
        <authorList>
            <person name="Garwood T.J."/>
            <person name="Larsen P.A."/>
            <person name="Fountain-Jones N.M."/>
            <person name="Garbe J.R."/>
            <person name="Macchietto M.G."/>
            <person name="Kania S.A."/>
            <person name="Gerhold R.W."/>
            <person name="Richards J.E."/>
            <person name="Wolf T.M."/>
        </authorList>
    </citation>
    <scope>NUCLEOTIDE SEQUENCE</scope>
    <source>
        <strain evidence="1">MNPRO001-30</strain>
        <tissue evidence="1">Meninges</tissue>
    </source>
</reference>
<dbReference type="EMBL" id="JAHQIW010002328">
    <property type="protein sequence ID" value="KAJ1355076.1"/>
    <property type="molecule type" value="Genomic_DNA"/>
</dbReference>
<proteinExistence type="predicted"/>